<dbReference type="GO" id="GO:0005524">
    <property type="term" value="F:ATP binding"/>
    <property type="evidence" value="ECO:0007669"/>
    <property type="project" value="UniProtKB-KW"/>
</dbReference>
<dbReference type="Pfam" id="PF02682">
    <property type="entry name" value="CT_C_D"/>
    <property type="match status" value="1"/>
</dbReference>
<dbReference type="RefSeq" id="WP_089675828.1">
    <property type="nucleotide sequence ID" value="NZ_FODB01000053.1"/>
</dbReference>
<feature type="domain" description="Carboxyltransferase" evidence="4">
    <location>
        <begin position="10"/>
        <end position="212"/>
    </location>
</feature>
<accession>A0A1H8MRG0</accession>
<proteinExistence type="predicted"/>
<dbReference type="EMBL" id="FODB01000053">
    <property type="protein sequence ID" value="SEO19824.1"/>
    <property type="molecule type" value="Genomic_DNA"/>
</dbReference>
<keyword evidence="3" id="KW-0067">ATP-binding</keyword>
<dbReference type="InterPro" id="IPR029000">
    <property type="entry name" value="Cyclophilin-like_dom_sf"/>
</dbReference>
<name>A0A1H8MRG0_9GAMM</name>
<dbReference type="Proteomes" id="UP000199493">
    <property type="component" value="Unassembled WGS sequence"/>
</dbReference>
<reference evidence="5 6" key="1">
    <citation type="submission" date="2016-10" db="EMBL/GenBank/DDBJ databases">
        <authorList>
            <person name="de Groot N.N."/>
        </authorList>
    </citation>
    <scope>NUCLEOTIDE SEQUENCE [LARGE SCALE GENOMIC DNA]</scope>
    <source>
        <strain evidence="5 6">558</strain>
    </source>
</reference>
<evidence type="ECO:0000313" key="6">
    <source>
        <dbReference type="Proteomes" id="UP000199493"/>
    </source>
</evidence>
<dbReference type="SUPFAM" id="SSF50891">
    <property type="entry name" value="Cyclophilin-like"/>
    <property type="match status" value="1"/>
</dbReference>
<evidence type="ECO:0000313" key="5">
    <source>
        <dbReference type="EMBL" id="SEO19824.1"/>
    </source>
</evidence>
<keyword evidence="1" id="KW-0547">Nucleotide-binding</keyword>
<dbReference type="STRING" id="77097.SAMN04490369_105321"/>
<dbReference type="AlphaFoldDB" id="A0A1H8MRG0"/>
<dbReference type="Gene3D" id="2.40.100.10">
    <property type="entry name" value="Cyclophilin-like"/>
    <property type="match status" value="1"/>
</dbReference>
<evidence type="ECO:0000256" key="3">
    <source>
        <dbReference type="ARBA" id="ARBA00022840"/>
    </source>
</evidence>
<protein>
    <submittedName>
        <fullName evidence="5">Sensor histidine kinase inhibitor, KipI family</fullName>
    </submittedName>
</protein>
<keyword evidence="2" id="KW-0378">Hydrolase</keyword>
<dbReference type="SMART" id="SM00796">
    <property type="entry name" value="AHS1"/>
    <property type="match status" value="1"/>
</dbReference>
<dbReference type="NCBIfam" id="TIGR00370">
    <property type="entry name" value="5-oxoprolinase subunit PxpB"/>
    <property type="match status" value="1"/>
</dbReference>
<sequence length="242" mass="26185">MNTGSVTTLPRLESAGLDGWMVRLFDSIEETNLPWITALLQRCESAFGTAVVDLVPSYTTLLVVFDPVQLSPLEAQQKITSLLTDLTPEGSSGTSQIHELPTFYHASVGPDLERVAEHTGLSVAEVIACHSQKTYRVFALGFAPGFAFMGLTAPELECPRLDTPRKKVPVGSVAIAARQTAAYPTATPGGWNLLGRTSARLFDREREGFSLLNVGDQVRFVPASREAFERSGGDITPMEACQ</sequence>
<dbReference type="Gene3D" id="3.30.1360.40">
    <property type="match status" value="1"/>
</dbReference>
<organism evidence="5 6">
    <name type="scientific">Vreelandella aquamarina</name>
    <dbReference type="NCBI Taxonomy" id="77097"/>
    <lineage>
        <taxon>Bacteria</taxon>
        <taxon>Pseudomonadati</taxon>
        <taxon>Pseudomonadota</taxon>
        <taxon>Gammaproteobacteria</taxon>
        <taxon>Oceanospirillales</taxon>
        <taxon>Halomonadaceae</taxon>
        <taxon>Vreelandella</taxon>
    </lineage>
</organism>
<dbReference type="PANTHER" id="PTHR34698:SF2">
    <property type="entry name" value="5-OXOPROLINASE SUBUNIT B"/>
    <property type="match status" value="1"/>
</dbReference>
<gene>
    <name evidence="5" type="ORF">SAMN04490369_105321</name>
</gene>
<dbReference type="SUPFAM" id="SSF160467">
    <property type="entry name" value="PH0987 N-terminal domain-like"/>
    <property type="match status" value="1"/>
</dbReference>
<evidence type="ECO:0000256" key="2">
    <source>
        <dbReference type="ARBA" id="ARBA00022801"/>
    </source>
</evidence>
<dbReference type="InterPro" id="IPR003833">
    <property type="entry name" value="CT_C_D"/>
</dbReference>
<dbReference type="GO" id="GO:0016787">
    <property type="term" value="F:hydrolase activity"/>
    <property type="evidence" value="ECO:0007669"/>
    <property type="project" value="UniProtKB-KW"/>
</dbReference>
<evidence type="ECO:0000256" key="1">
    <source>
        <dbReference type="ARBA" id="ARBA00022741"/>
    </source>
</evidence>
<dbReference type="InterPro" id="IPR010016">
    <property type="entry name" value="PxpB"/>
</dbReference>
<evidence type="ECO:0000259" key="4">
    <source>
        <dbReference type="SMART" id="SM00796"/>
    </source>
</evidence>
<dbReference type="PANTHER" id="PTHR34698">
    <property type="entry name" value="5-OXOPROLINASE SUBUNIT B"/>
    <property type="match status" value="1"/>
</dbReference>